<dbReference type="Pfam" id="PF00293">
    <property type="entry name" value="NUDIX"/>
    <property type="match status" value="1"/>
</dbReference>
<dbReference type="PANTHER" id="PTHR23088:SF27">
    <property type="entry name" value="DEAMINATED GLUTATHIONE AMIDASE"/>
    <property type="match status" value="1"/>
</dbReference>
<dbReference type="Gene3D" id="3.90.79.10">
    <property type="entry name" value="Nucleoside Triphosphate Pyrophosphohydrolase"/>
    <property type="match status" value="1"/>
</dbReference>
<protein>
    <submittedName>
        <fullName evidence="5">Putative amidohydrolase</fullName>
    </submittedName>
</protein>
<feature type="domain" description="CN hydrolase" evidence="3">
    <location>
        <begin position="4"/>
        <end position="235"/>
    </location>
</feature>
<dbReference type="PANTHER" id="PTHR23088">
    <property type="entry name" value="NITRILASE-RELATED"/>
    <property type="match status" value="1"/>
</dbReference>
<dbReference type="PROSITE" id="PS51462">
    <property type="entry name" value="NUDIX"/>
    <property type="match status" value="1"/>
</dbReference>
<dbReference type="Proteomes" id="UP000295504">
    <property type="component" value="Unassembled WGS sequence"/>
</dbReference>
<dbReference type="InterPro" id="IPR020084">
    <property type="entry name" value="NUDIX_hydrolase_CS"/>
</dbReference>
<dbReference type="InterPro" id="IPR036526">
    <property type="entry name" value="C-N_Hydrolase_sf"/>
</dbReference>
<sequence>MSVINIALAQMNIIKGDYEKNLETVNRLLDSINEKVDVIALPEMWSVDFDYRRMKEHGEKSSIVTKDLSAIAQKFQSVVIGGSIPETIGDKIFNASFVYDRQGKIQDKYFKMHLVSGTNLEGEVFEPGNWIPLFHVNNIPFGIANCYDIRFPELFRGIALRNAKVIFVIAQYSNPLYNIWITLLKARAIENQVYIVAVNRVGKIYFGHSIVISPTGEVIYEADDKEGLHLIKIDTSEVDTIQGSRRDSDMLNMFAYNRLVYRNNFIGVGGIVEKNNKILFVKQNYGKQKGMWFLPGGYLDRGEMLEHGIEREVFEETTVKAKCENILAIRALKNNDVIDCYIVFKMKYIDGTPQSDNFENTDVRFFSMEEISNSNEITMLAKEISLSYLCNKNNKLISDGNFLSDQGLCKLYI</sequence>
<dbReference type="SUPFAM" id="SSF55811">
    <property type="entry name" value="Nudix"/>
    <property type="match status" value="1"/>
</dbReference>
<dbReference type="OrthoDB" id="9811121at2"/>
<dbReference type="PROSITE" id="PS50263">
    <property type="entry name" value="CN_HYDROLASE"/>
    <property type="match status" value="1"/>
</dbReference>
<evidence type="ECO:0000313" key="5">
    <source>
        <dbReference type="EMBL" id="TCQ04198.1"/>
    </source>
</evidence>
<feature type="domain" description="Nudix hydrolase" evidence="4">
    <location>
        <begin position="263"/>
        <end position="393"/>
    </location>
</feature>
<proteinExistence type="inferred from homology"/>
<dbReference type="Pfam" id="PF00795">
    <property type="entry name" value="CN_hydrolase"/>
    <property type="match status" value="1"/>
</dbReference>
<name>A0A4R2TKS6_9FIRM</name>
<dbReference type="InterPro" id="IPR000086">
    <property type="entry name" value="NUDIX_hydrolase_dom"/>
</dbReference>
<evidence type="ECO:0000313" key="6">
    <source>
        <dbReference type="Proteomes" id="UP000295504"/>
    </source>
</evidence>
<dbReference type="EMBL" id="SLYC01000007">
    <property type="protein sequence ID" value="TCQ04198.1"/>
    <property type="molecule type" value="Genomic_DNA"/>
</dbReference>
<evidence type="ECO:0000256" key="1">
    <source>
        <dbReference type="ARBA" id="ARBA00010613"/>
    </source>
</evidence>
<evidence type="ECO:0000256" key="2">
    <source>
        <dbReference type="ARBA" id="ARBA00022801"/>
    </source>
</evidence>
<evidence type="ECO:0000259" key="4">
    <source>
        <dbReference type="PROSITE" id="PS51462"/>
    </source>
</evidence>
<gene>
    <name evidence="5" type="ORF">EDD79_100782</name>
</gene>
<dbReference type="AlphaFoldDB" id="A0A4R2TKS6"/>
<comment type="caution">
    <text evidence="5">The sequence shown here is derived from an EMBL/GenBank/DDBJ whole genome shotgun (WGS) entry which is preliminary data.</text>
</comment>
<keyword evidence="6" id="KW-1185">Reference proteome</keyword>
<accession>A0A4R2TKS6</accession>
<organism evidence="5 6">
    <name type="scientific">Serpentinicella alkaliphila</name>
    <dbReference type="NCBI Taxonomy" id="1734049"/>
    <lineage>
        <taxon>Bacteria</taxon>
        <taxon>Bacillati</taxon>
        <taxon>Bacillota</taxon>
        <taxon>Clostridia</taxon>
        <taxon>Peptostreptococcales</taxon>
        <taxon>Natronincolaceae</taxon>
        <taxon>Serpentinicella</taxon>
    </lineage>
</organism>
<dbReference type="InterPro" id="IPR003010">
    <property type="entry name" value="C-N_Hydrolase"/>
</dbReference>
<reference evidence="5 6" key="1">
    <citation type="submission" date="2019-03" db="EMBL/GenBank/DDBJ databases">
        <title>Genomic Encyclopedia of Type Strains, Phase IV (KMG-IV): sequencing the most valuable type-strain genomes for metagenomic binning, comparative biology and taxonomic classification.</title>
        <authorList>
            <person name="Goeker M."/>
        </authorList>
    </citation>
    <scope>NUCLEOTIDE SEQUENCE [LARGE SCALE GENOMIC DNA]</scope>
    <source>
        <strain evidence="5 6">DSM 100013</strain>
    </source>
</reference>
<dbReference type="PROSITE" id="PS00893">
    <property type="entry name" value="NUDIX_BOX"/>
    <property type="match status" value="1"/>
</dbReference>
<dbReference type="Gene3D" id="3.60.110.10">
    <property type="entry name" value="Carbon-nitrogen hydrolase"/>
    <property type="match status" value="1"/>
</dbReference>
<dbReference type="InterPro" id="IPR015797">
    <property type="entry name" value="NUDIX_hydrolase-like_dom_sf"/>
</dbReference>
<dbReference type="GO" id="GO:0016787">
    <property type="term" value="F:hydrolase activity"/>
    <property type="evidence" value="ECO:0007669"/>
    <property type="project" value="UniProtKB-KW"/>
</dbReference>
<dbReference type="SUPFAM" id="SSF56317">
    <property type="entry name" value="Carbon-nitrogen hydrolase"/>
    <property type="match status" value="1"/>
</dbReference>
<comment type="similarity">
    <text evidence="1">Belongs to the carbon-nitrogen hydrolase superfamily. NIT1/NIT2 family.</text>
</comment>
<dbReference type="RefSeq" id="WP_132847890.1">
    <property type="nucleotide sequence ID" value="NZ_CP058648.1"/>
</dbReference>
<evidence type="ECO:0000259" key="3">
    <source>
        <dbReference type="PROSITE" id="PS50263"/>
    </source>
</evidence>
<keyword evidence="2 5" id="KW-0378">Hydrolase</keyword>